<sequence>MAFDNGGKVRQFDDGGKIMTSPGLSLVSVKNHLHCRRPHLLLQSPPSLIATTFNTNRLQFSSTTMHLPWPDVPSSATTTSEKSVDMTKGKVVAKFCAKYLHQQVLKHEAYSAGDIGTSVQKAFFSRSGSKFYMYNSNYMSLRIGMHFHTILAGVLLLTVSM</sequence>
<keyword evidence="1" id="KW-1133">Transmembrane helix</keyword>
<accession>A0AA88W540</accession>
<gene>
    <name evidence="2" type="ORF">RJ639_004047</name>
</gene>
<keyword evidence="1" id="KW-0812">Transmembrane</keyword>
<comment type="caution">
    <text evidence="2">The sequence shown here is derived from an EMBL/GenBank/DDBJ whole genome shotgun (WGS) entry which is preliminary data.</text>
</comment>
<dbReference type="AlphaFoldDB" id="A0AA88W540"/>
<keyword evidence="1" id="KW-0472">Membrane</keyword>
<reference evidence="2" key="1">
    <citation type="submission" date="2022-12" db="EMBL/GenBank/DDBJ databases">
        <title>Draft genome assemblies for two species of Escallonia (Escalloniales).</title>
        <authorList>
            <person name="Chanderbali A."/>
            <person name="Dervinis C."/>
            <person name="Anghel I."/>
            <person name="Soltis D."/>
            <person name="Soltis P."/>
            <person name="Zapata F."/>
        </authorList>
    </citation>
    <scope>NUCLEOTIDE SEQUENCE</scope>
    <source>
        <strain evidence="2">UCBG64.0493</strain>
        <tissue evidence="2">Leaf</tissue>
    </source>
</reference>
<name>A0AA88W540_9ASTE</name>
<proteinExistence type="predicted"/>
<evidence type="ECO:0000256" key="1">
    <source>
        <dbReference type="SAM" id="Phobius"/>
    </source>
</evidence>
<organism evidence="2 3">
    <name type="scientific">Escallonia herrerae</name>
    <dbReference type="NCBI Taxonomy" id="1293975"/>
    <lineage>
        <taxon>Eukaryota</taxon>
        <taxon>Viridiplantae</taxon>
        <taxon>Streptophyta</taxon>
        <taxon>Embryophyta</taxon>
        <taxon>Tracheophyta</taxon>
        <taxon>Spermatophyta</taxon>
        <taxon>Magnoliopsida</taxon>
        <taxon>eudicotyledons</taxon>
        <taxon>Gunneridae</taxon>
        <taxon>Pentapetalae</taxon>
        <taxon>asterids</taxon>
        <taxon>campanulids</taxon>
        <taxon>Escalloniales</taxon>
        <taxon>Escalloniaceae</taxon>
        <taxon>Escallonia</taxon>
    </lineage>
</organism>
<dbReference type="EMBL" id="JAVXUP010000841">
    <property type="protein sequence ID" value="KAK3020002.1"/>
    <property type="molecule type" value="Genomic_DNA"/>
</dbReference>
<keyword evidence="3" id="KW-1185">Reference proteome</keyword>
<evidence type="ECO:0000313" key="2">
    <source>
        <dbReference type="EMBL" id="KAK3020002.1"/>
    </source>
</evidence>
<dbReference type="Proteomes" id="UP001188597">
    <property type="component" value="Unassembled WGS sequence"/>
</dbReference>
<protein>
    <submittedName>
        <fullName evidence="2">Uncharacterized protein</fullName>
    </submittedName>
</protein>
<feature type="transmembrane region" description="Helical" evidence="1">
    <location>
        <begin position="139"/>
        <end position="159"/>
    </location>
</feature>
<evidence type="ECO:0000313" key="3">
    <source>
        <dbReference type="Proteomes" id="UP001188597"/>
    </source>
</evidence>